<dbReference type="PANTHER" id="PTHR30349">
    <property type="entry name" value="PHAGE INTEGRASE-RELATED"/>
    <property type="match status" value="1"/>
</dbReference>
<dbReference type="AlphaFoldDB" id="A0A4U1L746"/>
<dbReference type="GO" id="GO:0003677">
    <property type="term" value="F:DNA binding"/>
    <property type="evidence" value="ECO:0007669"/>
    <property type="project" value="UniProtKB-KW"/>
</dbReference>
<dbReference type="Proteomes" id="UP000309138">
    <property type="component" value="Unassembled WGS sequence"/>
</dbReference>
<dbReference type="GO" id="GO:0006310">
    <property type="term" value="P:DNA recombination"/>
    <property type="evidence" value="ECO:0007669"/>
    <property type="project" value="UniProtKB-KW"/>
</dbReference>
<organism evidence="5 6">
    <name type="scientific">Sphingomonas baiyangensis</name>
    <dbReference type="NCBI Taxonomy" id="2572576"/>
    <lineage>
        <taxon>Bacteria</taxon>
        <taxon>Pseudomonadati</taxon>
        <taxon>Pseudomonadota</taxon>
        <taxon>Alphaproteobacteria</taxon>
        <taxon>Sphingomonadales</taxon>
        <taxon>Sphingomonadaceae</taxon>
        <taxon>Sphingomonas</taxon>
    </lineage>
</organism>
<dbReference type="InterPro" id="IPR010998">
    <property type="entry name" value="Integrase_recombinase_N"/>
</dbReference>
<dbReference type="InterPro" id="IPR011010">
    <property type="entry name" value="DNA_brk_join_enz"/>
</dbReference>
<dbReference type="PANTHER" id="PTHR30349:SF88">
    <property type="entry name" value="BLL1584 PROTEIN"/>
    <property type="match status" value="1"/>
</dbReference>
<dbReference type="Gene3D" id="1.10.150.130">
    <property type="match status" value="1"/>
</dbReference>
<reference evidence="5 6" key="1">
    <citation type="submission" date="2019-04" db="EMBL/GenBank/DDBJ databases">
        <authorList>
            <person name="Yang Y."/>
            <person name="Wei D."/>
        </authorList>
    </citation>
    <scope>NUCLEOTIDE SEQUENCE [LARGE SCALE GENOMIC DNA]</scope>
    <source>
        <strain evidence="5 6">L-1-4w-11</strain>
    </source>
</reference>
<accession>A0A4U1L746</accession>
<dbReference type="InterPro" id="IPR013762">
    <property type="entry name" value="Integrase-like_cat_sf"/>
</dbReference>
<evidence type="ECO:0000259" key="4">
    <source>
        <dbReference type="PROSITE" id="PS51898"/>
    </source>
</evidence>
<dbReference type="PROSITE" id="PS51898">
    <property type="entry name" value="TYR_RECOMBINASE"/>
    <property type="match status" value="1"/>
</dbReference>
<comment type="caution">
    <text evidence="5">The sequence shown here is derived from an EMBL/GenBank/DDBJ whole genome shotgun (WGS) entry which is preliminary data.</text>
</comment>
<dbReference type="SUPFAM" id="SSF56349">
    <property type="entry name" value="DNA breaking-rejoining enzymes"/>
    <property type="match status" value="1"/>
</dbReference>
<proteinExistence type="predicted"/>
<dbReference type="EMBL" id="SWKR01000002">
    <property type="protein sequence ID" value="TKD52066.1"/>
    <property type="molecule type" value="Genomic_DNA"/>
</dbReference>
<keyword evidence="3" id="KW-0233">DNA recombination</keyword>
<sequence>MKGRRMDLSKVKDREALKARREPYWHRIRPGCFIGYRPSAKGGAGTWIARSYDEQTNGYKLKALGDFGDQPSRERFATAKTEAEAYATRIESGGELKVETVEQACRKYAESRAEAEARFRRYVYPDAIAKVKLAKLRRHHLTAWRERLQSTPALVSRRKEGEAATRPRAAASINRDMTVLRAALNRVLAPGTPDTEAAWQEALRPIRNADRQRTLYLDRTQRKALLAALPADAEPFFRAMCLLPLRPGAVASLTAGNFDKRTSELSIGRDKSGKPRRILLPPVAANLFAEQAKGKLPAAPLFMRANGAAWEKNSWKLPIAAAAKAANLPAGVTAYTLRHSTITDLATGDLSLLTIAQISDTSVEMIERHYGHLIRTAATEALAGLAL</sequence>
<evidence type="ECO:0000256" key="3">
    <source>
        <dbReference type="ARBA" id="ARBA00023172"/>
    </source>
</evidence>
<gene>
    <name evidence="5" type="ORF">FBR43_15985</name>
</gene>
<dbReference type="InterPro" id="IPR050090">
    <property type="entry name" value="Tyrosine_recombinase_XerCD"/>
</dbReference>
<dbReference type="OrthoDB" id="7465727at2"/>
<protein>
    <submittedName>
        <fullName evidence="5">Integrase</fullName>
    </submittedName>
</protein>
<name>A0A4U1L746_9SPHN</name>
<dbReference type="Gene3D" id="1.10.443.10">
    <property type="entry name" value="Intergrase catalytic core"/>
    <property type="match status" value="1"/>
</dbReference>
<dbReference type="InterPro" id="IPR002104">
    <property type="entry name" value="Integrase_catalytic"/>
</dbReference>
<feature type="domain" description="Tyr recombinase" evidence="4">
    <location>
        <begin position="212"/>
        <end position="387"/>
    </location>
</feature>
<keyword evidence="2" id="KW-0238">DNA-binding</keyword>
<dbReference type="GO" id="GO:0015074">
    <property type="term" value="P:DNA integration"/>
    <property type="evidence" value="ECO:0007669"/>
    <property type="project" value="UniProtKB-KW"/>
</dbReference>
<evidence type="ECO:0000313" key="5">
    <source>
        <dbReference type="EMBL" id="TKD52066.1"/>
    </source>
</evidence>
<evidence type="ECO:0000313" key="6">
    <source>
        <dbReference type="Proteomes" id="UP000309138"/>
    </source>
</evidence>
<evidence type="ECO:0000256" key="2">
    <source>
        <dbReference type="ARBA" id="ARBA00023125"/>
    </source>
</evidence>
<keyword evidence="6" id="KW-1185">Reference proteome</keyword>
<evidence type="ECO:0000256" key="1">
    <source>
        <dbReference type="ARBA" id="ARBA00022908"/>
    </source>
</evidence>
<keyword evidence="1" id="KW-0229">DNA integration</keyword>